<evidence type="ECO:0000313" key="5">
    <source>
        <dbReference type="EMBL" id="KAJ6800445.1"/>
    </source>
</evidence>
<comment type="similarity">
    <text evidence="1">Belongs to the 'GDSL' lipolytic enzyme family.</text>
</comment>
<dbReference type="CDD" id="cd01837">
    <property type="entry name" value="SGNH_plant_lipase_like"/>
    <property type="match status" value="1"/>
</dbReference>
<feature type="chain" id="PRO_5044718647" evidence="4">
    <location>
        <begin position="21"/>
        <end position="351"/>
    </location>
</feature>
<protein>
    <submittedName>
        <fullName evidence="5">GDSL esterase/lipase-like</fullName>
    </submittedName>
</protein>
<dbReference type="EMBL" id="JANAVB010028397">
    <property type="protein sequence ID" value="KAJ6816156.1"/>
    <property type="molecule type" value="Genomic_DNA"/>
</dbReference>
<dbReference type="AlphaFoldDB" id="A0AAX6E8X4"/>
<keyword evidence="2" id="KW-0378">Hydrolase</keyword>
<keyword evidence="3" id="KW-0442">Lipid degradation</keyword>
<gene>
    <name evidence="5" type="ORF">M6B38_109780</name>
    <name evidence="6" type="ORF">M6B38_417430</name>
</gene>
<evidence type="ECO:0000313" key="7">
    <source>
        <dbReference type="Proteomes" id="UP001140949"/>
    </source>
</evidence>
<dbReference type="EMBL" id="JANAVB010038697">
    <property type="protein sequence ID" value="KAJ6800445.1"/>
    <property type="molecule type" value="Genomic_DNA"/>
</dbReference>
<evidence type="ECO:0000256" key="3">
    <source>
        <dbReference type="ARBA" id="ARBA00022963"/>
    </source>
</evidence>
<dbReference type="Pfam" id="PF00657">
    <property type="entry name" value="Lipase_GDSL"/>
    <property type="match status" value="1"/>
</dbReference>
<dbReference type="InterPro" id="IPR051058">
    <property type="entry name" value="GDSL_Est/Lipase"/>
</dbReference>
<evidence type="ECO:0000256" key="1">
    <source>
        <dbReference type="ARBA" id="ARBA00008668"/>
    </source>
</evidence>
<dbReference type="PANTHER" id="PTHR45648:SF106">
    <property type="entry name" value="ANTHER-SPECIFIC PROLINE-RICH PROTEIN APG"/>
    <property type="match status" value="1"/>
</dbReference>
<keyword evidence="4" id="KW-0732">Signal</keyword>
<evidence type="ECO:0000256" key="4">
    <source>
        <dbReference type="SAM" id="SignalP"/>
    </source>
</evidence>
<organism evidence="5 7">
    <name type="scientific">Iris pallida</name>
    <name type="common">Sweet iris</name>
    <dbReference type="NCBI Taxonomy" id="29817"/>
    <lineage>
        <taxon>Eukaryota</taxon>
        <taxon>Viridiplantae</taxon>
        <taxon>Streptophyta</taxon>
        <taxon>Embryophyta</taxon>
        <taxon>Tracheophyta</taxon>
        <taxon>Spermatophyta</taxon>
        <taxon>Magnoliopsida</taxon>
        <taxon>Liliopsida</taxon>
        <taxon>Asparagales</taxon>
        <taxon>Iridaceae</taxon>
        <taxon>Iridoideae</taxon>
        <taxon>Irideae</taxon>
        <taxon>Iris</taxon>
    </lineage>
</organism>
<dbReference type="InterPro" id="IPR035669">
    <property type="entry name" value="SGNH_plant_lipase-like"/>
</dbReference>
<sequence>MATVLHLCCCILLLCAGAKAAAVPAVYVLGDSLADVGNNDYLALSILKANYPHNGVDYPGGKATGRFNNGKNSADFIAEMLGVPSPPPYLSIRHNNNKLQTFLQGVNFASGGAGVLDTTNSGQCLTFSKQVEFFSRVCTDLVQQLGSDQANNHMAKSIFALVIGSNDIFSYNKSPKNTPPQEFVNSMITNLGEHLKTLYSLGARKFAFVGTGPVGCCPSRRDKRTGSCDAKANTMSLMFNAGAAPLLQQMKSEHGDMHYSFFNSSSALSAILQNPATYGFTEVKDACCGLGSLIPKVGCLPISSLCTNRSSHVFWDFVHPSQRTAELLTTTFFHGSSPYVYPVNVKALTSL</sequence>
<proteinExistence type="inferred from homology"/>
<accession>A0AAX6E8X4</accession>
<dbReference type="GO" id="GO:0016788">
    <property type="term" value="F:hydrolase activity, acting on ester bonds"/>
    <property type="evidence" value="ECO:0007669"/>
    <property type="project" value="InterPro"/>
</dbReference>
<comment type="caution">
    <text evidence="5">The sequence shown here is derived from an EMBL/GenBank/DDBJ whole genome shotgun (WGS) entry which is preliminary data.</text>
</comment>
<keyword evidence="3" id="KW-0443">Lipid metabolism</keyword>
<dbReference type="InterPro" id="IPR036514">
    <property type="entry name" value="SGNH_hydro_sf"/>
</dbReference>
<reference evidence="5" key="1">
    <citation type="journal article" date="2023" name="GigaByte">
        <title>Genome assembly of the bearded iris, Iris pallida Lam.</title>
        <authorList>
            <person name="Bruccoleri R.E."/>
            <person name="Oakeley E.J."/>
            <person name="Faust A.M.E."/>
            <person name="Altorfer M."/>
            <person name="Dessus-Babus S."/>
            <person name="Burckhardt D."/>
            <person name="Oertli M."/>
            <person name="Naumann U."/>
            <person name="Petersen F."/>
            <person name="Wong J."/>
        </authorList>
    </citation>
    <scope>NUCLEOTIDE SEQUENCE</scope>
    <source>
        <strain evidence="5">GSM-AAB239-AS_SAM_17_03QT</strain>
    </source>
</reference>
<dbReference type="Proteomes" id="UP001140949">
    <property type="component" value="Unassembled WGS sequence"/>
</dbReference>
<evidence type="ECO:0000256" key="2">
    <source>
        <dbReference type="ARBA" id="ARBA00022801"/>
    </source>
</evidence>
<dbReference type="InterPro" id="IPR001087">
    <property type="entry name" value="GDSL"/>
</dbReference>
<dbReference type="Gene3D" id="3.40.50.1110">
    <property type="entry name" value="SGNH hydrolase"/>
    <property type="match status" value="1"/>
</dbReference>
<name>A0AAX6E8X4_IRIPA</name>
<keyword evidence="7" id="KW-1185">Reference proteome</keyword>
<reference evidence="5" key="2">
    <citation type="submission" date="2023-04" db="EMBL/GenBank/DDBJ databases">
        <authorList>
            <person name="Bruccoleri R.E."/>
            <person name="Oakeley E.J."/>
            <person name="Faust A.-M."/>
            <person name="Dessus-Babus S."/>
            <person name="Altorfer M."/>
            <person name="Burckhardt D."/>
            <person name="Oertli M."/>
            <person name="Naumann U."/>
            <person name="Petersen F."/>
            <person name="Wong J."/>
        </authorList>
    </citation>
    <scope>NUCLEOTIDE SEQUENCE</scope>
    <source>
        <strain evidence="5">GSM-AAB239-AS_SAM_17_03QT</strain>
        <tissue evidence="5">Leaf</tissue>
    </source>
</reference>
<evidence type="ECO:0000313" key="6">
    <source>
        <dbReference type="EMBL" id="KAJ6816156.1"/>
    </source>
</evidence>
<dbReference type="PANTHER" id="PTHR45648">
    <property type="entry name" value="GDSL LIPASE/ACYLHYDROLASE FAMILY PROTEIN (AFU_ORTHOLOGUE AFUA_4G14700)"/>
    <property type="match status" value="1"/>
</dbReference>
<feature type="signal peptide" evidence="4">
    <location>
        <begin position="1"/>
        <end position="20"/>
    </location>
</feature>
<dbReference type="GO" id="GO:0016042">
    <property type="term" value="P:lipid catabolic process"/>
    <property type="evidence" value="ECO:0007669"/>
    <property type="project" value="UniProtKB-KW"/>
</dbReference>